<evidence type="ECO:0000313" key="1">
    <source>
        <dbReference type="EMBL" id="SVC46625.1"/>
    </source>
</evidence>
<dbReference type="AlphaFoldDB" id="A0A382MEY7"/>
<sequence>LKDAGGNAIFTSNGSGVLSGVNSGFGSAQVLISTETVGSAVATIDFTSGITTTYKEYIFEFHGIKSASSDPHFEFQVNASGQSGFNEAMTTTVFRAYNSEAGSPQLGYSTGQDQVDADKVYQPIARNVTSLADETCVGELHIFNPGSTTGVKNFFSEASNNGAYVMQTFTAGYINVTAAITQVSFKMTSGNIAAGTIKMYGIK</sequence>
<feature type="non-terminal residue" evidence="1">
    <location>
        <position position="1"/>
    </location>
</feature>
<proteinExistence type="predicted"/>
<dbReference type="EMBL" id="UINC01092766">
    <property type="protein sequence ID" value="SVC46625.1"/>
    <property type="molecule type" value="Genomic_DNA"/>
</dbReference>
<organism evidence="1">
    <name type="scientific">marine metagenome</name>
    <dbReference type="NCBI Taxonomy" id="408172"/>
    <lineage>
        <taxon>unclassified sequences</taxon>
        <taxon>metagenomes</taxon>
        <taxon>ecological metagenomes</taxon>
    </lineage>
</organism>
<reference evidence="1" key="1">
    <citation type="submission" date="2018-05" db="EMBL/GenBank/DDBJ databases">
        <authorList>
            <person name="Lanie J.A."/>
            <person name="Ng W.-L."/>
            <person name="Kazmierczak K.M."/>
            <person name="Andrzejewski T.M."/>
            <person name="Davidsen T.M."/>
            <person name="Wayne K.J."/>
            <person name="Tettelin H."/>
            <person name="Glass J.I."/>
            <person name="Rusch D."/>
            <person name="Podicherti R."/>
            <person name="Tsui H.-C.T."/>
            <person name="Winkler M.E."/>
        </authorList>
    </citation>
    <scope>NUCLEOTIDE SEQUENCE</scope>
</reference>
<accession>A0A382MEY7</accession>
<protein>
    <submittedName>
        <fullName evidence="1">Uncharacterized protein</fullName>
    </submittedName>
</protein>
<gene>
    <name evidence="1" type="ORF">METZ01_LOCUS299479</name>
</gene>
<name>A0A382MEY7_9ZZZZ</name>